<accession>A0A2Z7AF08</accession>
<dbReference type="EMBL" id="KV018180">
    <property type="protein sequence ID" value="KZV17511.1"/>
    <property type="molecule type" value="Genomic_DNA"/>
</dbReference>
<keyword evidence="2" id="KW-1185">Reference proteome</keyword>
<gene>
    <name evidence="1" type="ORF">F511_33771</name>
</gene>
<organism evidence="1 2">
    <name type="scientific">Dorcoceras hygrometricum</name>
    <dbReference type="NCBI Taxonomy" id="472368"/>
    <lineage>
        <taxon>Eukaryota</taxon>
        <taxon>Viridiplantae</taxon>
        <taxon>Streptophyta</taxon>
        <taxon>Embryophyta</taxon>
        <taxon>Tracheophyta</taxon>
        <taxon>Spermatophyta</taxon>
        <taxon>Magnoliopsida</taxon>
        <taxon>eudicotyledons</taxon>
        <taxon>Gunneridae</taxon>
        <taxon>Pentapetalae</taxon>
        <taxon>asterids</taxon>
        <taxon>lamiids</taxon>
        <taxon>Lamiales</taxon>
        <taxon>Gesneriaceae</taxon>
        <taxon>Didymocarpoideae</taxon>
        <taxon>Trichosporeae</taxon>
        <taxon>Loxocarpinae</taxon>
        <taxon>Dorcoceras</taxon>
    </lineage>
</organism>
<reference evidence="1 2" key="1">
    <citation type="journal article" date="2015" name="Proc. Natl. Acad. Sci. U.S.A.">
        <title>The resurrection genome of Boea hygrometrica: A blueprint for survival of dehydration.</title>
        <authorList>
            <person name="Xiao L."/>
            <person name="Yang G."/>
            <person name="Zhang L."/>
            <person name="Yang X."/>
            <person name="Zhao S."/>
            <person name="Ji Z."/>
            <person name="Zhou Q."/>
            <person name="Hu M."/>
            <person name="Wang Y."/>
            <person name="Chen M."/>
            <person name="Xu Y."/>
            <person name="Jin H."/>
            <person name="Xiao X."/>
            <person name="Hu G."/>
            <person name="Bao F."/>
            <person name="Hu Y."/>
            <person name="Wan P."/>
            <person name="Li L."/>
            <person name="Deng X."/>
            <person name="Kuang T."/>
            <person name="Xiang C."/>
            <person name="Zhu J.K."/>
            <person name="Oliver M.J."/>
            <person name="He Y."/>
        </authorList>
    </citation>
    <scope>NUCLEOTIDE SEQUENCE [LARGE SCALE GENOMIC DNA]</scope>
    <source>
        <strain evidence="2">cv. XS01</strain>
    </source>
</reference>
<dbReference type="AlphaFoldDB" id="A0A2Z7AF08"/>
<dbReference type="Proteomes" id="UP000250235">
    <property type="component" value="Unassembled WGS sequence"/>
</dbReference>
<evidence type="ECO:0000313" key="1">
    <source>
        <dbReference type="EMBL" id="KZV17511.1"/>
    </source>
</evidence>
<protein>
    <submittedName>
        <fullName evidence="1">Uncharacterized protein</fullName>
    </submittedName>
</protein>
<name>A0A2Z7AF08_9LAMI</name>
<sequence length="134" mass="15697">MADNLDDDEVFDFFLTEFTRDDLILAHNEMVVEYMRLSQTFKKVKAKNKFLIDKSGKSSYSQPDELDSLRIELNKLVTDQKGKLKQIIRELKKHAVVDRKRAERDELSAIVKMSKLEQWGHPNWSRDDIQADPA</sequence>
<proteinExistence type="predicted"/>
<evidence type="ECO:0000313" key="2">
    <source>
        <dbReference type="Proteomes" id="UP000250235"/>
    </source>
</evidence>